<organism evidence="1">
    <name type="scientific">Anguilla anguilla</name>
    <name type="common">European freshwater eel</name>
    <name type="synonym">Muraena anguilla</name>
    <dbReference type="NCBI Taxonomy" id="7936"/>
    <lineage>
        <taxon>Eukaryota</taxon>
        <taxon>Metazoa</taxon>
        <taxon>Chordata</taxon>
        <taxon>Craniata</taxon>
        <taxon>Vertebrata</taxon>
        <taxon>Euteleostomi</taxon>
        <taxon>Actinopterygii</taxon>
        <taxon>Neopterygii</taxon>
        <taxon>Teleostei</taxon>
        <taxon>Anguilliformes</taxon>
        <taxon>Anguillidae</taxon>
        <taxon>Anguilla</taxon>
    </lineage>
</organism>
<sequence>MIIFINFYQYHDNVLSTLVYLAGLFLSD</sequence>
<proteinExistence type="predicted"/>
<evidence type="ECO:0000313" key="1">
    <source>
        <dbReference type="EMBL" id="JAI08358.1"/>
    </source>
</evidence>
<accession>A0A0E9Y043</accession>
<reference evidence="1" key="2">
    <citation type="journal article" date="2015" name="Fish Shellfish Immunol.">
        <title>Early steps in the European eel (Anguilla anguilla)-Vibrio vulnificus interaction in the gills: Role of the RtxA13 toxin.</title>
        <authorList>
            <person name="Callol A."/>
            <person name="Pajuelo D."/>
            <person name="Ebbesson L."/>
            <person name="Teles M."/>
            <person name="MacKenzie S."/>
            <person name="Amaro C."/>
        </authorList>
    </citation>
    <scope>NUCLEOTIDE SEQUENCE</scope>
</reference>
<name>A0A0E9Y043_ANGAN</name>
<dbReference type="AlphaFoldDB" id="A0A0E9Y043"/>
<dbReference type="EMBL" id="GBXM01000220">
    <property type="protein sequence ID" value="JAI08358.1"/>
    <property type="molecule type" value="Transcribed_RNA"/>
</dbReference>
<reference evidence="1" key="1">
    <citation type="submission" date="2014-11" db="EMBL/GenBank/DDBJ databases">
        <authorList>
            <person name="Amaro Gonzalez C."/>
        </authorList>
    </citation>
    <scope>NUCLEOTIDE SEQUENCE</scope>
</reference>
<protein>
    <submittedName>
        <fullName evidence="1">Uncharacterized protein</fullName>
    </submittedName>
</protein>